<evidence type="ECO:0000256" key="2">
    <source>
        <dbReference type="ARBA" id="ARBA00022448"/>
    </source>
</evidence>
<dbReference type="STRING" id="40571.SAMN05660733_02949"/>
<evidence type="ECO:0000256" key="1">
    <source>
        <dbReference type="ARBA" id="ARBA00005417"/>
    </source>
</evidence>
<dbReference type="Proteomes" id="UP000192840">
    <property type="component" value="Unassembled WGS sequence"/>
</dbReference>
<dbReference type="OrthoDB" id="9776369at2"/>
<dbReference type="PANTHER" id="PTHR43820">
    <property type="entry name" value="HIGH-AFFINITY BRANCHED-CHAIN AMINO ACID TRANSPORT ATP-BINDING PROTEIN LIVF"/>
    <property type="match status" value="1"/>
</dbReference>
<sequence>MSTLLEVGGLATGYGDIRAVWDVSLRVRAGEVTVLLGRNGAGKTTTLRAIAGVNRADAGSVTLQGRDITGVAAHKRVAAGIALVQEGKRIFRRRTIEENLLLGGYTRRLGKRKLRTELDPVYEMFPILADRRHTTSGQLSGGQQQMLAIGQALMAKPSLLMLDEPSGGLAPSIVAEVMAAVVKLKESGIGVLLVEQAVAAALEVADRVTVLEVGRVVMDRPADEVEADALTSAYFGRAGT</sequence>
<dbReference type="InterPro" id="IPR017871">
    <property type="entry name" value="ABC_transporter-like_CS"/>
</dbReference>
<name>A0A1W2DG77_9PSEU</name>
<dbReference type="GO" id="GO:0015807">
    <property type="term" value="P:L-amino acid transport"/>
    <property type="evidence" value="ECO:0007669"/>
    <property type="project" value="TreeGrafter"/>
</dbReference>
<evidence type="ECO:0000313" key="8">
    <source>
        <dbReference type="Proteomes" id="UP000192840"/>
    </source>
</evidence>
<reference evidence="8" key="1">
    <citation type="submission" date="2017-04" db="EMBL/GenBank/DDBJ databases">
        <authorList>
            <person name="Varghese N."/>
            <person name="Submissions S."/>
        </authorList>
    </citation>
    <scope>NUCLEOTIDE SEQUENCE [LARGE SCALE GENOMIC DNA]</scope>
    <source>
        <strain evidence="8">DSM 44073</strain>
    </source>
</reference>
<evidence type="ECO:0000259" key="6">
    <source>
        <dbReference type="PROSITE" id="PS50893"/>
    </source>
</evidence>
<dbReference type="EMBL" id="FWYC01000007">
    <property type="protein sequence ID" value="SMC95976.1"/>
    <property type="molecule type" value="Genomic_DNA"/>
</dbReference>
<dbReference type="PANTHER" id="PTHR43820:SF4">
    <property type="entry name" value="HIGH-AFFINITY BRANCHED-CHAIN AMINO ACID TRANSPORT ATP-BINDING PROTEIN LIVF"/>
    <property type="match status" value="1"/>
</dbReference>
<organism evidence="7 8">
    <name type="scientific">Lentzea albidocapillata</name>
    <dbReference type="NCBI Taxonomy" id="40571"/>
    <lineage>
        <taxon>Bacteria</taxon>
        <taxon>Bacillati</taxon>
        <taxon>Actinomycetota</taxon>
        <taxon>Actinomycetes</taxon>
        <taxon>Pseudonocardiales</taxon>
        <taxon>Pseudonocardiaceae</taxon>
        <taxon>Lentzea</taxon>
    </lineage>
</organism>
<gene>
    <name evidence="7" type="ORF">SAMN05660733_02949</name>
</gene>
<keyword evidence="2" id="KW-0813">Transport</keyword>
<feature type="domain" description="ABC transporter" evidence="6">
    <location>
        <begin position="5"/>
        <end position="238"/>
    </location>
</feature>
<proteinExistence type="inferred from homology"/>
<protein>
    <submittedName>
        <fullName evidence="7">Branched-chain amino acid transport system ATP-binding protein</fullName>
    </submittedName>
</protein>
<dbReference type="InterPro" id="IPR027417">
    <property type="entry name" value="P-loop_NTPase"/>
</dbReference>
<dbReference type="PROSITE" id="PS00211">
    <property type="entry name" value="ABC_TRANSPORTER_1"/>
    <property type="match status" value="1"/>
</dbReference>
<comment type="similarity">
    <text evidence="1">Belongs to the ABC transporter superfamily.</text>
</comment>
<dbReference type="Gene3D" id="3.40.50.300">
    <property type="entry name" value="P-loop containing nucleotide triphosphate hydrolases"/>
    <property type="match status" value="1"/>
</dbReference>
<keyword evidence="8" id="KW-1185">Reference proteome</keyword>
<keyword evidence="4 7" id="KW-0067">ATP-binding</keyword>
<dbReference type="RefSeq" id="WP_036014700.1">
    <property type="nucleotide sequence ID" value="NZ_FWYC01000007.1"/>
</dbReference>
<accession>A0A1W2DG77</accession>
<evidence type="ECO:0000256" key="3">
    <source>
        <dbReference type="ARBA" id="ARBA00022741"/>
    </source>
</evidence>
<evidence type="ECO:0000256" key="4">
    <source>
        <dbReference type="ARBA" id="ARBA00022840"/>
    </source>
</evidence>
<evidence type="ECO:0000313" key="7">
    <source>
        <dbReference type="EMBL" id="SMC95976.1"/>
    </source>
</evidence>
<dbReference type="SUPFAM" id="SSF52540">
    <property type="entry name" value="P-loop containing nucleoside triphosphate hydrolases"/>
    <property type="match status" value="1"/>
</dbReference>
<dbReference type="SMART" id="SM00382">
    <property type="entry name" value="AAA"/>
    <property type="match status" value="1"/>
</dbReference>
<dbReference type="PROSITE" id="PS50893">
    <property type="entry name" value="ABC_TRANSPORTER_2"/>
    <property type="match status" value="1"/>
</dbReference>
<dbReference type="AlphaFoldDB" id="A0A1W2DG77"/>
<dbReference type="GO" id="GO:0016887">
    <property type="term" value="F:ATP hydrolysis activity"/>
    <property type="evidence" value="ECO:0007669"/>
    <property type="project" value="InterPro"/>
</dbReference>
<dbReference type="GO" id="GO:0005524">
    <property type="term" value="F:ATP binding"/>
    <property type="evidence" value="ECO:0007669"/>
    <property type="project" value="UniProtKB-KW"/>
</dbReference>
<dbReference type="InterPro" id="IPR052156">
    <property type="entry name" value="BCAA_Transport_ATP-bd_LivF"/>
</dbReference>
<dbReference type="InterPro" id="IPR003439">
    <property type="entry name" value="ABC_transporter-like_ATP-bd"/>
</dbReference>
<dbReference type="InterPro" id="IPR003593">
    <property type="entry name" value="AAA+_ATPase"/>
</dbReference>
<keyword evidence="3" id="KW-0547">Nucleotide-binding</keyword>
<dbReference type="eggNOG" id="COG0410">
    <property type="taxonomic scope" value="Bacteria"/>
</dbReference>
<dbReference type="CDD" id="cd03224">
    <property type="entry name" value="ABC_TM1139_LivF_branched"/>
    <property type="match status" value="1"/>
</dbReference>
<evidence type="ECO:0000256" key="5">
    <source>
        <dbReference type="ARBA" id="ARBA00022970"/>
    </source>
</evidence>
<dbReference type="GO" id="GO:0015658">
    <property type="term" value="F:branched-chain amino acid transmembrane transporter activity"/>
    <property type="evidence" value="ECO:0007669"/>
    <property type="project" value="TreeGrafter"/>
</dbReference>
<keyword evidence="5" id="KW-0029">Amino-acid transport</keyword>
<dbReference type="Pfam" id="PF00005">
    <property type="entry name" value="ABC_tran"/>
    <property type="match status" value="1"/>
</dbReference>